<protein>
    <submittedName>
        <fullName evidence="2">DUF1648 domain-containing protein</fullName>
    </submittedName>
</protein>
<evidence type="ECO:0000313" key="3">
    <source>
        <dbReference type="Proteomes" id="UP001172728"/>
    </source>
</evidence>
<feature type="transmembrane region" description="Helical" evidence="1">
    <location>
        <begin position="212"/>
        <end position="235"/>
    </location>
</feature>
<keyword evidence="1" id="KW-0472">Membrane</keyword>
<reference evidence="2" key="1">
    <citation type="submission" date="2023-06" db="EMBL/GenBank/DDBJ databases">
        <title>Sysu t00192.</title>
        <authorList>
            <person name="Gao L."/>
            <person name="Fang B.-Z."/>
            <person name="Li W.-J."/>
        </authorList>
    </citation>
    <scope>NUCLEOTIDE SEQUENCE</scope>
    <source>
        <strain evidence="2">SYSU T00192</strain>
    </source>
</reference>
<evidence type="ECO:0000256" key="1">
    <source>
        <dbReference type="SAM" id="Phobius"/>
    </source>
</evidence>
<dbReference type="Proteomes" id="UP001172728">
    <property type="component" value="Unassembled WGS sequence"/>
</dbReference>
<keyword evidence="1" id="KW-0812">Transmembrane</keyword>
<evidence type="ECO:0000313" key="2">
    <source>
        <dbReference type="EMBL" id="MDN4476713.1"/>
    </source>
</evidence>
<dbReference type="EMBL" id="JAUHPW010000011">
    <property type="protein sequence ID" value="MDN4476713.1"/>
    <property type="molecule type" value="Genomic_DNA"/>
</dbReference>
<feature type="transmembrane region" description="Helical" evidence="1">
    <location>
        <begin position="54"/>
        <end position="77"/>
    </location>
</feature>
<feature type="transmembrane region" description="Helical" evidence="1">
    <location>
        <begin position="131"/>
        <end position="149"/>
    </location>
</feature>
<proteinExistence type="predicted"/>
<organism evidence="2 3">
    <name type="scientific">Demequina litoralis</name>
    <dbReference type="NCBI Taxonomy" id="3051660"/>
    <lineage>
        <taxon>Bacteria</taxon>
        <taxon>Bacillati</taxon>
        <taxon>Actinomycetota</taxon>
        <taxon>Actinomycetes</taxon>
        <taxon>Micrococcales</taxon>
        <taxon>Demequinaceae</taxon>
        <taxon>Demequina</taxon>
    </lineage>
</organism>
<gene>
    <name evidence="2" type="ORF">QQX09_12695</name>
</gene>
<accession>A0ABT8GC44</accession>
<feature type="transmembrane region" description="Helical" evidence="1">
    <location>
        <begin position="89"/>
        <end position="111"/>
    </location>
</feature>
<dbReference type="RefSeq" id="WP_301135347.1">
    <property type="nucleotide sequence ID" value="NZ_JAUHPW010000011.1"/>
</dbReference>
<sequence>MTTNDGALGRATAVGVVTPAVLCAVAVGLELAVIGDVPDPVATHWSGSSPDGFASPALVPVMTVVVGGVLPIVLGASGLRSIRRGERGFVLRFMPAVAAGLATLMAVLMVGSLLIQRGLDDAAQAPSVLPTMWWGLGSALVVGALGWLVQPRHEERRREAVAARPLSREPGERTVWVGRAELSPPALAAIVAGVLVAVVAAVANWLVGDEAVAWIVTGLAVLLAFLAASFTVFHVRIDPTGLTVRSAARIVRMRVPAADVEVAAPTEVSGLAQYGGYGIRSVPGATGVIMRSGPALEVTRRGGRRFVVTVDDPTTAAAVLAAVAEDAHAAQD</sequence>
<feature type="transmembrane region" description="Helical" evidence="1">
    <location>
        <begin position="12"/>
        <end position="34"/>
    </location>
</feature>
<keyword evidence="3" id="KW-1185">Reference proteome</keyword>
<comment type="caution">
    <text evidence="2">The sequence shown here is derived from an EMBL/GenBank/DDBJ whole genome shotgun (WGS) entry which is preliminary data.</text>
</comment>
<feature type="transmembrane region" description="Helical" evidence="1">
    <location>
        <begin position="186"/>
        <end position="206"/>
    </location>
</feature>
<keyword evidence="1" id="KW-1133">Transmembrane helix</keyword>
<name>A0ABT8GC44_9MICO</name>